<dbReference type="PANTHER" id="PTHR20772">
    <property type="entry name" value="PROTEIN FMP42"/>
    <property type="match status" value="1"/>
</dbReference>
<evidence type="ECO:0000256" key="7">
    <source>
        <dbReference type="ARBA" id="ARBA00023136"/>
    </source>
</evidence>
<gene>
    <name evidence="9" type="ORF">SCF082_LOCUS41748</name>
</gene>
<proteinExistence type="inferred from homology"/>
<evidence type="ECO:0000256" key="8">
    <source>
        <dbReference type="SAM" id="Phobius"/>
    </source>
</evidence>
<dbReference type="InterPro" id="IPR052599">
    <property type="entry name" value="SLC43A_AATransporter"/>
</dbReference>
<feature type="transmembrane region" description="Helical" evidence="8">
    <location>
        <begin position="440"/>
        <end position="461"/>
    </location>
</feature>
<keyword evidence="10" id="KW-1185">Reference proteome</keyword>
<keyword evidence="6 8" id="KW-1133">Transmembrane helix</keyword>
<evidence type="ECO:0000256" key="2">
    <source>
        <dbReference type="ARBA" id="ARBA00006595"/>
    </source>
</evidence>
<name>A0ABP0QN84_9DINO</name>
<keyword evidence="4 8" id="KW-0812">Transmembrane</keyword>
<evidence type="ECO:0000256" key="6">
    <source>
        <dbReference type="ARBA" id="ARBA00022989"/>
    </source>
</evidence>
<comment type="caution">
    <text evidence="9">The sequence shown here is derived from an EMBL/GenBank/DDBJ whole genome shotgun (WGS) entry which is preliminary data.</text>
</comment>
<dbReference type="EMBL" id="CAXAMM010039688">
    <property type="protein sequence ID" value="CAK9088402.1"/>
    <property type="molecule type" value="Genomic_DNA"/>
</dbReference>
<evidence type="ECO:0000256" key="1">
    <source>
        <dbReference type="ARBA" id="ARBA00004141"/>
    </source>
</evidence>
<feature type="transmembrane region" description="Helical" evidence="8">
    <location>
        <begin position="99"/>
        <end position="119"/>
    </location>
</feature>
<dbReference type="InterPro" id="IPR036259">
    <property type="entry name" value="MFS_trans_sf"/>
</dbReference>
<comment type="similarity">
    <text evidence="2">Belongs to the SLC43A transporter (TC 2.A.1.44) family.</text>
</comment>
<feature type="transmembrane region" description="Helical" evidence="8">
    <location>
        <begin position="157"/>
        <end position="181"/>
    </location>
</feature>
<feature type="transmembrane region" description="Helical" evidence="8">
    <location>
        <begin position="344"/>
        <end position="362"/>
    </location>
</feature>
<organism evidence="9 10">
    <name type="scientific">Durusdinium trenchii</name>
    <dbReference type="NCBI Taxonomy" id="1381693"/>
    <lineage>
        <taxon>Eukaryota</taxon>
        <taxon>Sar</taxon>
        <taxon>Alveolata</taxon>
        <taxon>Dinophyceae</taxon>
        <taxon>Suessiales</taxon>
        <taxon>Symbiodiniaceae</taxon>
        <taxon>Durusdinium</taxon>
    </lineage>
</organism>
<feature type="transmembrane region" description="Helical" evidence="8">
    <location>
        <begin position="406"/>
        <end position="428"/>
    </location>
</feature>
<reference evidence="9 10" key="1">
    <citation type="submission" date="2024-02" db="EMBL/GenBank/DDBJ databases">
        <authorList>
            <person name="Chen Y."/>
            <person name="Shah S."/>
            <person name="Dougan E. K."/>
            <person name="Thang M."/>
            <person name="Chan C."/>
        </authorList>
    </citation>
    <scope>NUCLEOTIDE SEQUENCE [LARGE SCALE GENOMIC DNA]</scope>
</reference>
<accession>A0ABP0QN84</accession>
<dbReference type="Proteomes" id="UP001642464">
    <property type="component" value="Unassembled WGS sequence"/>
</dbReference>
<keyword evidence="7 8" id="KW-0472">Membrane</keyword>
<feature type="transmembrane region" description="Helical" evidence="8">
    <location>
        <begin position="125"/>
        <end position="145"/>
    </location>
</feature>
<evidence type="ECO:0000313" key="9">
    <source>
        <dbReference type="EMBL" id="CAK9088402.1"/>
    </source>
</evidence>
<evidence type="ECO:0000256" key="3">
    <source>
        <dbReference type="ARBA" id="ARBA00022448"/>
    </source>
</evidence>
<feature type="transmembrane region" description="Helical" evidence="8">
    <location>
        <begin position="187"/>
        <end position="208"/>
    </location>
</feature>
<feature type="transmembrane region" description="Helical" evidence="8">
    <location>
        <begin position="220"/>
        <end position="240"/>
    </location>
</feature>
<dbReference type="Gene3D" id="1.20.1250.20">
    <property type="entry name" value="MFS general substrate transporter like domains"/>
    <property type="match status" value="1"/>
</dbReference>
<keyword evidence="3" id="KW-0813">Transport</keyword>
<sequence length="483" mass="52278">MQSVHFASFKMHTSRFDFKLFSADRVGRAFASMGSCNGEDSPGLREWITVVLGCSVTFLFSYFFYGWAAMQAIFEADGVYKEICPEEEPLCSDRGSRMIFLFSVDNTVTIFAGTALGIAIDRTGPVALCILGGVFQAAGLLLMGIGNGDPNAAADTLLFAFVISGIGGTALMLQSLKLAFIVAPRHFALVMAIANCLVDGSSVVPLGLYRLYVAGLSRQWVFSGYAVLCFLLSMCLAVSWHGAPSARLSAANRKESAAATSEAEGLCPRLHGLTVRQQLPTIEFAFAVTFMVTQVFRSNAYLGVIKSLLQGLGDDENVYMQILTISLPASTLFVCLFDMSLKKGGFAFTFFVVLFLGLTWNITMLLPSLPLQVLGFAAFTNFRGLLFASFFTFVGHSFGNRTFGRINALLWFCAGILSLLVHPCVEISKQWTGDLVAMNIFMLALCFPAVLMTVVLSIHLCRNPAGDIKVLNSKPAEVAESSA</sequence>
<feature type="transmembrane region" description="Helical" evidence="8">
    <location>
        <begin position="47"/>
        <end position="65"/>
    </location>
</feature>
<protein>
    <submittedName>
        <fullName evidence="9">Protein FMP42</fullName>
    </submittedName>
</protein>
<feature type="transmembrane region" description="Helical" evidence="8">
    <location>
        <begin position="374"/>
        <end position="394"/>
    </location>
</feature>
<keyword evidence="5" id="KW-0029">Amino-acid transport</keyword>
<dbReference type="SUPFAM" id="SSF103473">
    <property type="entry name" value="MFS general substrate transporter"/>
    <property type="match status" value="1"/>
</dbReference>
<dbReference type="PANTHER" id="PTHR20772:SF2">
    <property type="entry name" value="PROTEIN FMP42"/>
    <property type="match status" value="1"/>
</dbReference>
<feature type="transmembrane region" description="Helical" evidence="8">
    <location>
        <begin position="318"/>
        <end position="337"/>
    </location>
</feature>
<evidence type="ECO:0000256" key="4">
    <source>
        <dbReference type="ARBA" id="ARBA00022692"/>
    </source>
</evidence>
<evidence type="ECO:0000313" key="10">
    <source>
        <dbReference type="Proteomes" id="UP001642464"/>
    </source>
</evidence>
<evidence type="ECO:0000256" key="5">
    <source>
        <dbReference type="ARBA" id="ARBA00022970"/>
    </source>
</evidence>
<comment type="subcellular location">
    <subcellularLocation>
        <location evidence="1">Membrane</location>
        <topology evidence="1">Multi-pass membrane protein</topology>
    </subcellularLocation>
</comment>